<evidence type="ECO:0000256" key="4">
    <source>
        <dbReference type="ARBA" id="ARBA00022496"/>
    </source>
</evidence>
<keyword evidence="4" id="KW-0406">Ion transport</keyword>
<evidence type="ECO:0000313" key="8">
    <source>
        <dbReference type="EMBL" id="REG86837.1"/>
    </source>
</evidence>
<reference evidence="8 9" key="1">
    <citation type="submission" date="2018-08" db="EMBL/GenBank/DDBJ databases">
        <title>Genomic Encyclopedia of Type Strains, Phase III (KMG-III): the genomes of soil and plant-associated and newly described type strains.</title>
        <authorList>
            <person name="Whitman W."/>
        </authorList>
    </citation>
    <scope>NUCLEOTIDE SEQUENCE [LARGE SCALE GENOMIC DNA]</scope>
    <source>
        <strain evidence="8 9">CECT 7375</strain>
    </source>
</reference>
<dbReference type="InterPro" id="IPR051313">
    <property type="entry name" value="Bact_iron-sidero_bind"/>
</dbReference>
<evidence type="ECO:0000256" key="1">
    <source>
        <dbReference type="ARBA" id="ARBA00004196"/>
    </source>
</evidence>
<evidence type="ECO:0000256" key="2">
    <source>
        <dbReference type="ARBA" id="ARBA00008814"/>
    </source>
</evidence>
<dbReference type="PANTHER" id="PTHR30532">
    <property type="entry name" value="IRON III DICITRATE-BINDING PERIPLASMIC PROTEIN"/>
    <property type="match status" value="1"/>
</dbReference>
<keyword evidence="9" id="KW-1185">Reference proteome</keyword>
<proteinExistence type="inferred from homology"/>
<feature type="chain" id="PRO_5017577144" evidence="6">
    <location>
        <begin position="20"/>
        <end position="319"/>
    </location>
</feature>
<evidence type="ECO:0000259" key="7">
    <source>
        <dbReference type="PROSITE" id="PS50983"/>
    </source>
</evidence>
<evidence type="ECO:0000313" key="9">
    <source>
        <dbReference type="Proteomes" id="UP000256542"/>
    </source>
</evidence>
<protein>
    <submittedName>
        <fullName evidence="8">Iron complex transport system substrate-binding protein</fullName>
    </submittedName>
</protein>
<dbReference type="SUPFAM" id="SSF53807">
    <property type="entry name" value="Helical backbone' metal receptor"/>
    <property type="match status" value="1"/>
</dbReference>
<comment type="similarity">
    <text evidence="2">Belongs to the bacterial solute-binding protein 8 family.</text>
</comment>
<keyword evidence="4" id="KW-0410">Iron transport</keyword>
<dbReference type="PROSITE" id="PS50983">
    <property type="entry name" value="FE_B12_PBP"/>
    <property type="match status" value="1"/>
</dbReference>
<name>A0A3E0DTE7_9GAMM</name>
<dbReference type="Proteomes" id="UP000256542">
    <property type="component" value="Unassembled WGS sequence"/>
</dbReference>
<keyword evidence="4" id="KW-0408">Iron</keyword>
<organism evidence="8 9">
    <name type="scientific">Marinomonas pollencensis</name>
    <dbReference type="NCBI Taxonomy" id="491954"/>
    <lineage>
        <taxon>Bacteria</taxon>
        <taxon>Pseudomonadati</taxon>
        <taxon>Pseudomonadota</taxon>
        <taxon>Gammaproteobacteria</taxon>
        <taxon>Oceanospirillales</taxon>
        <taxon>Oceanospirillaceae</taxon>
        <taxon>Marinomonas</taxon>
    </lineage>
</organism>
<dbReference type="GO" id="GO:1901678">
    <property type="term" value="P:iron coordination entity transport"/>
    <property type="evidence" value="ECO:0007669"/>
    <property type="project" value="UniProtKB-ARBA"/>
</dbReference>
<evidence type="ECO:0000256" key="3">
    <source>
        <dbReference type="ARBA" id="ARBA00022448"/>
    </source>
</evidence>
<dbReference type="PANTHER" id="PTHR30532:SF1">
    <property type="entry name" value="IRON(3+)-HYDROXAMATE-BINDING PROTEIN FHUD"/>
    <property type="match status" value="1"/>
</dbReference>
<dbReference type="GO" id="GO:0030288">
    <property type="term" value="C:outer membrane-bounded periplasmic space"/>
    <property type="evidence" value="ECO:0007669"/>
    <property type="project" value="TreeGrafter"/>
</dbReference>
<dbReference type="InterPro" id="IPR002491">
    <property type="entry name" value="ABC_transptr_periplasmic_BD"/>
</dbReference>
<dbReference type="Gene3D" id="3.40.50.1980">
    <property type="entry name" value="Nitrogenase molybdenum iron protein domain"/>
    <property type="match status" value="2"/>
</dbReference>
<sequence>MNRLLLILLMNLICPLALASGEAPTSVPFIDDLGRQVTIPNHPQRIVSVYDIDITIPLIELGVMPVGSHGRLSKKGTPYIRSSALLTGVDFDNSQITFIGATNVDLETIVKLKPDLIITANSRPTPVGLLAKIAPTISLDSALGAPHIYQQLAKVTHTEQKLAILERRYQEQINSLKAAVETKNITVSVMQPLRGKISVYHSYRSLGRVLRDAGFKFPPIINQIPAGERVDFSAERLPELDADIIFDPYFSNNKPQLEIAKMNAILPGFCQFLSACKKGNYVLVSRDAAISNSYAGLEAMTMTVQAHLTPKPYYPQTDK</sequence>
<accession>A0A3E0DTE7</accession>
<comment type="subcellular location">
    <subcellularLocation>
        <location evidence="1">Cell envelope</location>
    </subcellularLocation>
</comment>
<dbReference type="Pfam" id="PF01497">
    <property type="entry name" value="Peripla_BP_2"/>
    <property type="match status" value="1"/>
</dbReference>
<keyword evidence="5 6" id="KW-0732">Signal</keyword>
<gene>
    <name evidence="8" type="ORF">DFP81_101406</name>
</gene>
<dbReference type="EMBL" id="QUNG01000001">
    <property type="protein sequence ID" value="REG86837.1"/>
    <property type="molecule type" value="Genomic_DNA"/>
</dbReference>
<comment type="caution">
    <text evidence="8">The sequence shown here is derived from an EMBL/GenBank/DDBJ whole genome shotgun (WGS) entry which is preliminary data.</text>
</comment>
<feature type="domain" description="Fe/B12 periplasmic-binding" evidence="7">
    <location>
        <begin position="46"/>
        <end position="312"/>
    </location>
</feature>
<evidence type="ECO:0000256" key="6">
    <source>
        <dbReference type="SAM" id="SignalP"/>
    </source>
</evidence>
<feature type="signal peptide" evidence="6">
    <location>
        <begin position="1"/>
        <end position="19"/>
    </location>
</feature>
<evidence type="ECO:0000256" key="5">
    <source>
        <dbReference type="ARBA" id="ARBA00022729"/>
    </source>
</evidence>
<dbReference type="RefSeq" id="WP_220342776.1">
    <property type="nucleotide sequence ID" value="NZ_QUNG01000001.1"/>
</dbReference>
<keyword evidence="3" id="KW-0813">Transport</keyword>
<dbReference type="AlphaFoldDB" id="A0A3E0DTE7"/>